<dbReference type="EMBL" id="QDKN01000006">
    <property type="protein sequence ID" value="NPT31650.1"/>
    <property type="molecule type" value="Genomic_DNA"/>
</dbReference>
<evidence type="ECO:0000313" key="2">
    <source>
        <dbReference type="Proteomes" id="UP001318401"/>
    </source>
</evidence>
<dbReference type="Proteomes" id="UP001318401">
    <property type="component" value="Unassembled WGS sequence"/>
</dbReference>
<reference evidence="1 2" key="1">
    <citation type="submission" date="2018-04" db="EMBL/GenBank/DDBJ databases">
        <authorList>
            <person name="Li G."/>
            <person name="Du W."/>
            <person name="Bai Y."/>
        </authorList>
    </citation>
    <scope>NUCLEOTIDE SEQUENCE [LARGE SCALE GENOMIC DNA]</scope>
    <source>
        <strain evidence="1 2">YYYZ-3</strain>
    </source>
</reference>
<keyword evidence="2" id="KW-1185">Reference proteome</keyword>
<name>A0ABX2BGG3_9GAMM</name>
<evidence type="ECO:0008006" key="3">
    <source>
        <dbReference type="Google" id="ProtNLM"/>
    </source>
</evidence>
<proteinExistence type="predicted"/>
<evidence type="ECO:0000313" key="1">
    <source>
        <dbReference type="EMBL" id="NPT31650.1"/>
    </source>
</evidence>
<comment type="caution">
    <text evidence="1">The sequence shown here is derived from an EMBL/GenBank/DDBJ whole genome shotgun (WGS) entry which is preliminary data.</text>
</comment>
<gene>
    <name evidence="1" type="ORF">DDR56_13855</name>
</gene>
<accession>A0ABX2BGG3</accession>
<protein>
    <recommendedName>
        <fullName evidence="3">Secreted protein</fullName>
    </recommendedName>
</protein>
<organism evidence="1 2">
    <name type="scientific">Vreelandella venusta</name>
    <dbReference type="NCBI Taxonomy" id="44935"/>
    <lineage>
        <taxon>Bacteria</taxon>
        <taxon>Pseudomonadati</taxon>
        <taxon>Pseudomonadota</taxon>
        <taxon>Gammaproteobacteria</taxon>
        <taxon>Oceanospirillales</taxon>
        <taxon>Halomonadaceae</taxon>
        <taxon>Vreelandella</taxon>
    </lineage>
</organism>
<sequence>MLRFALLFVFGVIRYADVACVGGRCAGVAHAVYANPGLTSAGWAAYEELKIGMQPNQLLTRFAVFKLLVSRLSLLL</sequence>